<comment type="caution">
    <text evidence="1">The sequence shown here is derived from an EMBL/GenBank/DDBJ whole genome shotgun (WGS) entry which is preliminary data.</text>
</comment>
<dbReference type="EMBL" id="JAVRHK010000004">
    <property type="protein sequence ID" value="MDT0676428.1"/>
    <property type="molecule type" value="Genomic_DNA"/>
</dbReference>
<accession>A0ABU3D5Z6</accession>
<gene>
    <name evidence="1" type="ORF">RM539_07520</name>
</gene>
<dbReference type="RefSeq" id="WP_311502772.1">
    <property type="nucleotide sequence ID" value="NZ_JAVRHK010000004.1"/>
</dbReference>
<proteinExistence type="predicted"/>
<reference evidence="1 2" key="1">
    <citation type="submission" date="2023-09" db="EMBL/GenBank/DDBJ databases">
        <authorList>
            <person name="Rey-Velasco X."/>
        </authorList>
    </citation>
    <scope>NUCLEOTIDE SEQUENCE [LARGE SCALE GENOMIC DNA]</scope>
    <source>
        <strain evidence="1 2">F117</strain>
    </source>
</reference>
<name>A0ABU3D5Z6_9FLAO</name>
<evidence type="ECO:0000313" key="1">
    <source>
        <dbReference type="EMBL" id="MDT0676428.1"/>
    </source>
</evidence>
<dbReference type="Proteomes" id="UP001262582">
    <property type="component" value="Unassembled WGS sequence"/>
</dbReference>
<organism evidence="1 2">
    <name type="scientific">Autumnicola musiva</name>
    <dbReference type="NCBI Taxonomy" id="3075589"/>
    <lineage>
        <taxon>Bacteria</taxon>
        <taxon>Pseudomonadati</taxon>
        <taxon>Bacteroidota</taxon>
        <taxon>Flavobacteriia</taxon>
        <taxon>Flavobacteriales</taxon>
        <taxon>Flavobacteriaceae</taxon>
        <taxon>Autumnicola</taxon>
    </lineage>
</organism>
<protein>
    <submittedName>
        <fullName evidence="1">Uncharacterized protein</fullName>
    </submittedName>
</protein>
<evidence type="ECO:0000313" key="2">
    <source>
        <dbReference type="Proteomes" id="UP001262582"/>
    </source>
</evidence>
<sequence length="97" mass="11338">MKKLVYILSFIFLAFIATPTLVVCIDNSVDVSAAFNVNEEESSSNYNFFEIHFEETNHRSNYDSIHFLQEQKIVDHYFDQDYHNVFLDVISPPPKEA</sequence>
<keyword evidence="2" id="KW-1185">Reference proteome</keyword>